<sequence>MAQEARDAVQAAYTLAMPSPIRKTASRSAVAAENDELRRLLNAAGVELDKNYAQMMLMNRENEMMRQQLHAKKNKTKCTYTTGKARLMTSAEMMQALLDELHKKQMGELHSELRKNVFPELKKKSSDAQKAERAARAAEKAAEKEAEKARKAAAKEAAKVEREARKAAKAAEKALARGRGRARGARGRGRGRDTGGRGRGRGSETRDSADEDSSAQSDSSSDESQLDDAVVDADAGAVGIESSDDEDAHGDPFVAVDGPPSAASAPPAVEDESDDESAGGETEIASFNGHRWESRRHLEFQVIWMDGDITWERLSNVNDCAAMDQYLAHHDLDDPLLLSRRKFLLNNKIQAINE</sequence>
<feature type="compositionally biased region" description="Low complexity" evidence="1">
    <location>
        <begin position="259"/>
        <end position="268"/>
    </location>
</feature>
<protein>
    <recommendedName>
        <fullName evidence="4">Chromo domain-containing protein</fullName>
    </recommendedName>
</protein>
<feature type="compositionally biased region" description="Acidic residues" evidence="1">
    <location>
        <begin position="269"/>
        <end position="278"/>
    </location>
</feature>
<accession>A0AAD6V480</accession>
<feature type="compositionally biased region" description="Basic and acidic residues" evidence="1">
    <location>
        <begin position="190"/>
        <end position="208"/>
    </location>
</feature>
<comment type="caution">
    <text evidence="2">The sequence shown here is derived from an EMBL/GenBank/DDBJ whole genome shotgun (WGS) entry which is preliminary data.</text>
</comment>
<reference evidence="2" key="1">
    <citation type="submission" date="2023-03" db="EMBL/GenBank/DDBJ databases">
        <title>Massive genome expansion in bonnet fungi (Mycena s.s.) driven by repeated elements and novel gene families across ecological guilds.</title>
        <authorList>
            <consortium name="Lawrence Berkeley National Laboratory"/>
            <person name="Harder C.B."/>
            <person name="Miyauchi S."/>
            <person name="Viragh M."/>
            <person name="Kuo A."/>
            <person name="Thoen E."/>
            <person name="Andreopoulos B."/>
            <person name="Lu D."/>
            <person name="Skrede I."/>
            <person name="Drula E."/>
            <person name="Henrissat B."/>
            <person name="Morin E."/>
            <person name="Kohler A."/>
            <person name="Barry K."/>
            <person name="LaButti K."/>
            <person name="Morin E."/>
            <person name="Salamov A."/>
            <person name="Lipzen A."/>
            <person name="Mereny Z."/>
            <person name="Hegedus B."/>
            <person name="Baldrian P."/>
            <person name="Stursova M."/>
            <person name="Weitz H."/>
            <person name="Taylor A."/>
            <person name="Grigoriev I.V."/>
            <person name="Nagy L.G."/>
            <person name="Martin F."/>
            <person name="Kauserud H."/>
        </authorList>
    </citation>
    <scope>NUCLEOTIDE SEQUENCE</scope>
    <source>
        <strain evidence="2">9144</strain>
    </source>
</reference>
<organism evidence="2 3">
    <name type="scientific">Mycena pura</name>
    <dbReference type="NCBI Taxonomy" id="153505"/>
    <lineage>
        <taxon>Eukaryota</taxon>
        <taxon>Fungi</taxon>
        <taxon>Dikarya</taxon>
        <taxon>Basidiomycota</taxon>
        <taxon>Agaricomycotina</taxon>
        <taxon>Agaricomycetes</taxon>
        <taxon>Agaricomycetidae</taxon>
        <taxon>Agaricales</taxon>
        <taxon>Marasmiineae</taxon>
        <taxon>Mycenaceae</taxon>
        <taxon>Mycena</taxon>
    </lineage>
</organism>
<evidence type="ECO:0000313" key="3">
    <source>
        <dbReference type="Proteomes" id="UP001219525"/>
    </source>
</evidence>
<proteinExistence type="predicted"/>
<feature type="compositionally biased region" description="Basic residues" evidence="1">
    <location>
        <begin position="176"/>
        <end position="189"/>
    </location>
</feature>
<name>A0AAD6V480_9AGAR</name>
<gene>
    <name evidence="2" type="ORF">GGX14DRAFT_472371</name>
</gene>
<dbReference type="AlphaFoldDB" id="A0AAD6V480"/>
<evidence type="ECO:0000256" key="1">
    <source>
        <dbReference type="SAM" id="MobiDB-lite"/>
    </source>
</evidence>
<feature type="compositionally biased region" description="Basic and acidic residues" evidence="1">
    <location>
        <begin position="120"/>
        <end position="175"/>
    </location>
</feature>
<feature type="region of interest" description="Disordered" evidence="1">
    <location>
        <begin position="120"/>
        <end position="228"/>
    </location>
</feature>
<dbReference type="Proteomes" id="UP001219525">
    <property type="component" value="Unassembled WGS sequence"/>
</dbReference>
<dbReference type="EMBL" id="JARJCW010000080">
    <property type="protein sequence ID" value="KAJ7196963.1"/>
    <property type="molecule type" value="Genomic_DNA"/>
</dbReference>
<evidence type="ECO:0000313" key="2">
    <source>
        <dbReference type="EMBL" id="KAJ7196963.1"/>
    </source>
</evidence>
<keyword evidence="3" id="KW-1185">Reference proteome</keyword>
<feature type="region of interest" description="Disordered" evidence="1">
    <location>
        <begin position="241"/>
        <end position="281"/>
    </location>
</feature>
<evidence type="ECO:0008006" key="4">
    <source>
        <dbReference type="Google" id="ProtNLM"/>
    </source>
</evidence>